<keyword evidence="6" id="KW-1185">Reference proteome</keyword>
<dbReference type="GO" id="GO:0008010">
    <property type="term" value="F:structural constituent of chitin-based larval cuticle"/>
    <property type="evidence" value="ECO:0007669"/>
    <property type="project" value="TreeGrafter"/>
</dbReference>
<dbReference type="GO" id="GO:0062129">
    <property type="term" value="C:chitin-based extracellular matrix"/>
    <property type="evidence" value="ECO:0007669"/>
    <property type="project" value="TreeGrafter"/>
</dbReference>
<organism evidence="5 6">
    <name type="scientific">Araneus ventricosus</name>
    <name type="common">Orbweaver spider</name>
    <name type="synonym">Epeira ventricosa</name>
    <dbReference type="NCBI Taxonomy" id="182803"/>
    <lineage>
        <taxon>Eukaryota</taxon>
        <taxon>Metazoa</taxon>
        <taxon>Ecdysozoa</taxon>
        <taxon>Arthropoda</taxon>
        <taxon>Chelicerata</taxon>
        <taxon>Arachnida</taxon>
        <taxon>Araneae</taxon>
        <taxon>Araneomorphae</taxon>
        <taxon>Entelegynae</taxon>
        <taxon>Araneoidea</taxon>
        <taxon>Araneidae</taxon>
        <taxon>Araneus</taxon>
    </lineage>
</organism>
<dbReference type="InterPro" id="IPR000618">
    <property type="entry name" value="Insect_cuticle"/>
</dbReference>
<evidence type="ECO:0000256" key="2">
    <source>
        <dbReference type="PROSITE-ProRule" id="PRU00497"/>
    </source>
</evidence>
<name>A0A4Y2JKM4_ARAVE</name>
<protein>
    <recommendedName>
        <fullName evidence="7">Cuticle protein 16.8</fullName>
    </recommendedName>
</protein>
<dbReference type="PRINTS" id="PR00947">
    <property type="entry name" value="CUTICLE"/>
</dbReference>
<evidence type="ECO:0000256" key="1">
    <source>
        <dbReference type="ARBA" id="ARBA00022460"/>
    </source>
</evidence>
<keyword evidence="1 2" id="KW-0193">Cuticle</keyword>
<keyword evidence="4" id="KW-0732">Signal</keyword>
<dbReference type="Pfam" id="PF00379">
    <property type="entry name" value="Chitin_bind_4"/>
    <property type="match status" value="1"/>
</dbReference>
<dbReference type="InterPro" id="IPR050468">
    <property type="entry name" value="Cuticle_Struct_Prot"/>
</dbReference>
<evidence type="ECO:0008006" key="7">
    <source>
        <dbReference type="Google" id="ProtNLM"/>
    </source>
</evidence>
<gene>
    <name evidence="5" type="ORF">AVEN_209237_1</name>
</gene>
<dbReference type="OrthoDB" id="6433771at2759"/>
<proteinExistence type="predicted"/>
<dbReference type="PANTHER" id="PTHR10380:SF173">
    <property type="entry name" value="CUTICULAR PROTEIN 47EF, ISOFORM C-RELATED"/>
    <property type="match status" value="1"/>
</dbReference>
<feature type="region of interest" description="Disordered" evidence="3">
    <location>
        <begin position="105"/>
        <end position="131"/>
    </location>
</feature>
<evidence type="ECO:0000313" key="5">
    <source>
        <dbReference type="EMBL" id="GBM90028.1"/>
    </source>
</evidence>
<dbReference type="EMBL" id="BGPR01003591">
    <property type="protein sequence ID" value="GBM90028.1"/>
    <property type="molecule type" value="Genomic_DNA"/>
</dbReference>
<dbReference type="Proteomes" id="UP000499080">
    <property type="component" value="Unassembled WGS sequence"/>
</dbReference>
<dbReference type="PANTHER" id="PTHR10380">
    <property type="entry name" value="CUTICLE PROTEIN"/>
    <property type="match status" value="1"/>
</dbReference>
<evidence type="ECO:0000313" key="6">
    <source>
        <dbReference type="Proteomes" id="UP000499080"/>
    </source>
</evidence>
<feature type="chain" id="PRO_5021470546" description="Cuticle protein 16.8" evidence="4">
    <location>
        <begin position="18"/>
        <end position="131"/>
    </location>
</feature>
<accession>A0A4Y2JKM4</accession>
<evidence type="ECO:0000256" key="4">
    <source>
        <dbReference type="SAM" id="SignalP"/>
    </source>
</evidence>
<comment type="caution">
    <text evidence="5">The sequence shown here is derived from an EMBL/GenBank/DDBJ whole genome shotgun (WGS) entry which is preliminary data.</text>
</comment>
<feature type="signal peptide" evidence="4">
    <location>
        <begin position="1"/>
        <end position="17"/>
    </location>
</feature>
<dbReference type="AlphaFoldDB" id="A0A4Y2JKM4"/>
<evidence type="ECO:0000256" key="3">
    <source>
        <dbReference type="SAM" id="MobiDB-lite"/>
    </source>
</evidence>
<reference evidence="5 6" key="1">
    <citation type="journal article" date="2019" name="Sci. Rep.">
        <title>Orb-weaving spider Araneus ventricosus genome elucidates the spidroin gene catalogue.</title>
        <authorList>
            <person name="Kono N."/>
            <person name="Nakamura H."/>
            <person name="Ohtoshi R."/>
            <person name="Moran D.A.P."/>
            <person name="Shinohara A."/>
            <person name="Yoshida Y."/>
            <person name="Fujiwara M."/>
            <person name="Mori M."/>
            <person name="Tomita M."/>
            <person name="Arakawa K."/>
        </authorList>
    </citation>
    <scope>NUCLEOTIDE SEQUENCE [LARGE SCALE GENOMIC DNA]</scope>
</reference>
<dbReference type="PROSITE" id="PS51155">
    <property type="entry name" value="CHIT_BIND_RR_2"/>
    <property type="match status" value="1"/>
</dbReference>
<sequence>MIFKITVALVLAAVISASHYEHHEEHHAPTPYKFGYEVKDHGGSQHRHEEGDGHGHVKGSYGYVDEKGIHREVHYVADKGGFRAEVKTNEPGTANQDPAEVKIHSHASHHHHHEPHHVHHNIHGHHGHGYA</sequence>